<dbReference type="GO" id="GO:0003700">
    <property type="term" value="F:DNA-binding transcription factor activity"/>
    <property type="evidence" value="ECO:0007669"/>
    <property type="project" value="InterPro"/>
</dbReference>
<dbReference type="InterPro" id="IPR058163">
    <property type="entry name" value="LysR-type_TF_proteobact-type"/>
</dbReference>
<name>A0A1H2PN28_9BURK</name>
<dbReference type="InterPro" id="IPR000847">
    <property type="entry name" value="LysR_HTH_N"/>
</dbReference>
<proteinExistence type="inferred from homology"/>
<feature type="domain" description="HTH lysR-type" evidence="5">
    <location>
        <begin position="7"/>
        <end position="64"/>
    </location>
</feature>
<keyword evidence="2" id="KW-0805">Transcription regulation</keyword>
<dbReference type="AlphaFoldDB" id="A0A1H2PN28"/>
<evidence type="ECO:0000256" key="4">
    <source>
        <dbReference type="ARBA" id="ARBA00023163"/>
    </source>
</evidence>
<dbReference type="Pfam" id="PF00126">
    <property type="entry name" value="HTH_1"/>
    <property type="match status" value="1"/>
</dbReference>
<evidence type="ECO:0000256" key="2">
    <source>
        <dbReference type="ARBA" id="ARBA00023015"/>
    </source>
</evidence>
<dbReference type="OrthoDB" id="8688993at2"/>
<dbReference type="Gene3D" id="3.40.190.10">
    <property type="entry name" value="Periplasmic binding protein-like II"/>
    <property type="match status" value="2"/>
</dbReference>
<dbReference type="RefSeq" id="WP_091906954.1">
    <property type="nucleotide sequence ID" value="NZ_FNLO01000004.1"/>
</dbReference>
<evidence type="ECO:0000256" key="3">
    <source>
        <dbReference type="ARBA" id="ARBA00023125"/>
    </source>
</evidence>
<dbReference type="SUPFAM" id="SSF46785">
    <property type="entry name" value="Winged helix' DNA-binding domain"/>
    <property type="match status" value="1"/>
</dbReference>
<dbReference type="PROSITE" id="PS50931">
    <property type="entry name" value="HTH_LYSR"/>
    <property type="match status" value="1"/>
</dbReference>
<evidence type="ECO:0000313" key="6">
    <source>
        <dbReference type="EMBL" id="SDV48070.1"/>
    </source>
</evidence>
<dbReference type="InterPro" id="IPR036388">
    <property type="entry name" value="WH-like_DNA-bd_sf"/>
</dbReference>
<keyword evidence="7" id="KW-1185">Reference proteome</keyword>
<dbReference type="SUPFAM" id="SSF53850">
    <property type="entry name" value="Periplasmic binding protein-like II"/>
    <property type="match status" value="1"/>
</dbReference>
<sequence>MALSPLPPLPSLIAFEAAARTGSFTRAANELNLSQSAISRQIAQLETFLGRALFVRAPHALRLTQGGERYAREVRALLTQCADATADLIKGRSDLDLTVACSSGVAVLWMAKRISAFRAHYPEARIRLIVRDGLASLSPTEFDVAVFYLRGAPAPGLASRQLYAECVLPVCAPGYLGGRRLRPDEIADERLLILDDGQRQWMSWEKWFDLNGVAPERYRKPRNPVVVNYYPLLVQLAMQGEGIVLGWGHMIDACLNEGSLVAASDATASLGGGYSLIWPDDRRESLAEREFKRWLIETVESEARASSAAIRA</sequence>
<dbReference type="Gene3D" id="1.10.10.10">
    <property type="entry name" value="Winged helix-like DNA-binding domain superfamily/Winged helix DNA-binding domain"/>
    <property type="match status" value="1"/>
</dbReference>
<keyword evidence="3 6" id="KW-0238">DNA-binding</keyword>
<protein>
    <submittedName>
        <fullName evidence="6">DNA-binding transcriptional regulator, LysR family</fullName>
    </submittedName>
</protein>
<dbReference type="Pfam" id="PF03466">
    <property type="entry name" value="LysR_substrate"/>
    <property type="match status" value="1"/>
</dbReference>
<dbReference type="FunFam" id="1.10.10.10:FF:000001">
    <property type="entry name" value="LysR family transcriptional regulator"/>
    <property type="match status" value="1"/>
</dbReference>
<reference evidence="7" key="1">
    <citation type="submission" date="2016-09" db="EMBL/GenBank/DDBJ databases">
        <authorList>
            <person name="Varghese N."/>
            <person name="Submissions S."/>
        </authorList>
    </citation>
    <scope>NUCLEOTIDE SEQUENCE [LARGE SCALE GENOMIC DNA]</scope>
    <source>
        <strain evidence="7">JS23</strain>
    </source>
</reference>
<organism evidence="6 7">
    <name type="scientific">Chitinasiproducens palmae</name>
    <dbReference type="NCBI Taxonomy" id="1770053"/>
    <lineage>
        <taxon>Bacteria</taxon>
        <taxon>Pseudomonadati</taxon>
        <taxon>Pseudomonadota</taxon>
        <taxon>Betaproteobacteria</taxon>
        <taxon>Burkholderiales</taxon>
        <taxon>Burkholderiaceae</taxon>
        <taxon>Chitinasiproducens</taxon>
    </lineage>
</organism>
<comment type="similarity">
    <text evidence="1">Belongs to the LysR transcriptional regulatory family.</text>
</comment>
<dbReference type="PRINTS" id="PR00039">
    <property type="entry name" value="HTHLYSR"/>
</dbReference>
<dbReference type="GO" id="GO:0003677">
    <property type="term" value="F:DNA binding"/>
    <property type="evidence" value="ECO:0007669"/>
    <property type="project" value="UniProtKB-KW"/>
</dbReference>
<gene>
    <name evidence="6" type="ORF">SAMN05216551_104134</name>
</gene>
<keyword evidence="4" id="KW-0804">Transcription</keyword>
<dbReference type="PANTHER" id="PTHR30537:SF5">
    <property type="entry name" value="HTH-TYPE TRANSCRIPTIONAL ACTIVATOR TTDR-RELATED"/>
    <property type="match status" value="1"/>
</dbReference>
<accession>A0A1H2PN28</accession>
<dbReference type="EMBL" id="FNLO01000004">
    <property type="protein sequence ID" value="SDV48070.1"/>
    <property type="molecule type" value="Genomic_DNA"/>
</dbReference>
<evidence type="ECO:0000256" key="1">
    <source>
        <dbReference type="ARBA" id="ARBA00009437"/>
    </source>
</evidence>
<evidence type="ECO:0000259" key="5">
    <source>
        <dbReference type="PROSITE" id="PS50931"/>
    </source>
</evidence>
<dbReference type="PANTHER" id="PTHR30537">
    <property type="entry name" value="HTH-TYPE TRANSCRIPTIONAL REGULATOR"/>
    <property type="match status" value="1"/>
</dbReference>
<dbReference type="Proteomes" id="UP000243719">
    <property type="component" value="Unassembled WGS sequence"/>
</dbReference>
<dbReference type="InterPro" id="IPR005119">
    <property type="entry name" value="LysR_subst-bd"/>
</dbReference>
<dbReference type="STRING" id="1770053.SAMN05216551_104134"/>
<evidence type="ECO:0000313" key="7">
    <source>
        <dbReference type="Proteomes" id="UP000243719"/>
    </source>
</evidence>
<dbReference type="InterPro" id="IPR036390">
    <property type="entry name" value="WH_DNA-bd_sf"/>
</dbReference>